<dbReference type="AlphaFoldDB" id="A0A4R5M9C6"/>
<protein>
    <submittedName>
        <fullName evidence="3">Acyltransferase</fullName>
    </submittedName>
</protein>
<name>A0A4R5M9C6_9BURK</name>
<evidence type="ECO:0000259" key="2">
    <source>
        <dbReference type="Pfam" id="PF01757"/>
    </source>
</evidence>
<feature type="transmembrane region" description="Helical" evidence="1">
    <location>
        <begin position="167"/>
        <end position="184"/>
    </location>
</feature>
<evidence type="ECO:0000256" key="1">
    <source>
        <dbReference type="SAM" id="Phobius"/>
    </source>
</evidence>
<keyword evidence="3" id="KW-0808">Transferase</keyword>
<feature type="transmembrane region" description="Helical" evidence="1">
    <location>
        <begin position="333"/>
        <end position="356"/>
    </location>
</feature>
<dbReference type="Pfam" id="PF01757">
    <property type="entry name" value="Acyl_transf_3"/>
    <property type="match status" value="1"/>
</dbReference>
<evidence type="ECO:0000313" key="4">
    <source>
        <dbReference type="Proteomes" id="UP000295722"/>
    </source>
</evidence>
<feature type="transmembrane region" description="Helical" evidence="1">
    <location>
        <begin position="190"/>
        <end position="222"/>
    </location>
</feature>
<keyword evidence="1" id="KW-1133">Transmembrane helix</keyword>
<gene>
    <name evidence="3" type="ORF">EYW47_14850</name>
</gene>
<accession>A0A4R5M9C6</accession>
<keyword evidence="1" id="KW-0812">Transmembrane</keyword>
<keyword evidence="4" id="KW-1185">Reference proteome</keyword>
<feature type="transmembrane region" description="Helical" evidence="1">
    <location>
        <begin position="259"/>
        <end position="282"/>
    </location>
</feature>
<dbReference type="GO" id="GO:0016747">
    <property type="term" value="F:acyltransferase activity, transferring groups other than amino-acyl groups"/>
    <property type="evidence" value="ECO:0007669"/>
    <property type="project" value="InterPro"/>
</dbReference>
<feature type="transmembrane region" description="Helical" evidence="1">
    <location>
        <begin position="97"/>
        <end position="120"/>
    </location>
</feature>
<keyword evidence="1" id="KW-0472">Membrane</keyword>
<organism evidence="3 4">
    <name type="scientific">Paraburkholderia silviterrae</name>
    <dbReference type="NCBI Taxonomy" id="2528715"/>
    <lineage>
        <taxon>Bacteria</taxon>
        <taxon>Pseudomonadati</taxon>
        <taxon>Pseudomonadota</taxon>
        <taxon>Betaproteobacteria</taxon>
        <taxon>Burkholderiales</taxon>
        <taxon>Burkholderiaceae</taxon>
        <taxon>Paraburkholderia</taxon>
    </lineage>
</organism>
<dbReference type="OrthoDB" id="9814807at2"/>
<dbReference type="RefSeq" id="WP_133195580.1">
    <property type="nucleotide sequence ID" value="NZ_JBHUCW010000009.1"/>
</dbReference>
<feature type="transmembrane region" description="Helical" evidence="1">
    <location>
        <begin position="59"/>
        <end position="77"/>
    </location>
</feature>
<dbReference type="EMBL" id="SMRP01000006">
    <property type="protein sequence ID" value="TDG23209.1"/>
    <property type="molecule type" value="Genomic_DNA"/>
</dbReference>
<comment type="caution">
    <text evidence="3">The sequence shown here is derived from an EMBL/GenBank/DDBJ whole genome shotgun (WGS) entry which is preliminary data.</text>
</comment>
<proteinExistence type="predicted"/>
<feature type="domain" description="Acyltransferase 3" evidence="2">
    <location>
        <begin position="9"/>
        <end position="349"/>
    </location>
</feature>
<dbReference type="InterPro" id="IPR050879">
    <property type="entry name" value="Acyltransferase_3"/>
</dbReference>
<feature type="transmembrane region" description="Helical" evidence="1">
    <location>
        <begin position="303"/>
        <end position="321"/>
    </location>
</feature>
<dbReference type="Proteomes" id="UP000295722">
    <property type="component" value="Unassembled WGS sequence"/>
</dbReference>
<dbReference type="PANTHER" id="PTHR23028:SF134">
    <property type="entry name" value="PUTATIVE (AFU_ORTHOLOGUE AFUA_4G08520)-RELATED"/>
    <property type="match status" value="1"/>
</dbReference>
<reference evidence="3 4" key="1">
    <citation type="submission" date="2019-03" db="EMBL/GenBank/DDBJ databases">
        <title>Paraburkholderia sp. 4M-K11, isolated from subtropical forest soil.</title>
        <authorList>
            <person name="Gao Z.-H."/>
            <person name="Qiu L.-H."/>
        </authorList>
    </citation>
    <scope>NUCLEOTIDE SEQUENCE [LARGE SCALE GENOMIC DNA]</scope>
    <source>
        <strain evidence="3 4">4M-K11</strain>
    </source>
</reference>
<dbReference type="InterPro" id="IPR002656">
    <property type="entry name" value="Acyl_transf_3_dom"/>
</dbReference>
<sequence length="387" mass="42622">MQNKNTTHNASLDGLRGLACIWVILSHMDAFVGTATSSTGAYSQASLMWRFYRRLIDGNFPVSVFFVLSGYVLLLGFNRSNDIDQLSKAAVKRYFRLMPMALFSVLLAWAVSNSIGFHNVEAAKAIGGHSWLAQYYPDRLLLSHSIRVGLIGAFTGDDLYNFPLWTMRVELFGSLLLFAVAALFYSNRNFWMVCVAATFGLCYLCGNFGVYYALFLAGAVLLRYPSLRIPAWGIFVALILGSENIWTPEALWAAPYLHFTGIDFDVICHAVASVLLVSSVLASPNASRVLSSRPIAYLGKLSFAMYALHAVVMLSVGSHILSLGPEYGHPRQFAAIGFVVTFAVTILISHLAYSAIDGGAQRWSSRIADAFLSARRPRASHQLPEME</sequence>
<dbReference type="PANTHER" id="PTHR23028">
    <property type="entry name" value="ACETYLTRANSFERASE"/>
    <property type="match status" value="1"/>
</dbReference>
<evidence type="ECO:0000313" key="3">
    <source>
        <dbReference type="EMBL" id="TDG23209.1"/>
    </source>
</evidence>
<keyword evidence="3" id="KW-0012">Acyltransferase</keyword>